<dbReference type="EMBL" id="LAZR01006221">
    <property type="protein sequence ID" value="KKM93790.1"/>
    <property type="molecule type" value="Genomic_DNA"/>
</dbReference>
<name>A0A0F9NY85_9ZZZZ</name>
<protein>
    <recommendedName>
        <fullName evidence="3">Peptidoglycan binding-like domain-containing protein</fullName>
    </recommendedName>
</protein>
<feature type="region of interest" description="Disordered" evidence="1">
    <location>
        <begin position="157"/>
        <end position="196"/>
    </location>
</feature>
<evidence type="ECO:0000256" key="1">
    <source>
        <dbReference type="SAM" id="MobiDB-lite"/>
    </source>
</evidence>
<accession>A0A0F9NY85</accession>
<feature type="compositionally biased region" description="Polar residues" evidence="1">
    <location>
        <begin position="186"/>
        <end position="196"/>
    </location>
</feature>
<sequence length="247" mass="27489">MVGASNNWREIMNVLEKLTQLANKLDRKGLYDEAAIIDEIIKEAQGGYREQVAPELMSQPDPTRMPAGAGAGGLPAVSGPGIIQPGQRGTAGKGRPKPNPKILNFQKQYNALRRQLFENRIMDKQTVKQKYPWLNPDGLFGPRTRAARPLFPEMQKMLQSGRPQQPAAQQQQPVDPTKPVQRQREQSGQSFDAAQAQSGPIYQELLISRKLPNGVGRADITKFIEQYMNNGMSPEDAAQKVRQEYGV</sequence>
<organism evidence="2">
    <name type="scientific">marine sediment metagenome</name>
    <dbReference type="NCBI Taxonomy" id="412755"/>
    <lineage>
        <taxon>unclassified sequences</taxon>
        <taxon>metagenomes</taxon>
        <taxon>ecological metagenomes</taxon>
    </lineage>
</organism>
<evidence type="ECO:0000313" key="2">
    <source>
        <dbReference type="EMBL" id="KKM93790.1"/>
    </source>
</evidence>
<dbReference type="AlphaFoldDB" id="A0A0F9NY85"/>
<gene>
    <name evidence="2" type="ORF">LCGC14_1204790</name>
</gene>
<proteinExistence type="predicted"/>
<comment type="caution">
    <text evidence="2">The sequence shown here is derived from an EMBL/GenBank/DDBJ whole genome shotgun (WGS) entry which is preliminary data.</text>
</comment>
<evidence type="ECO:0008006" key="3">
    <source>
        <dbReference type="Google" id="ProtNLM"/>
    </source>
</evidence>
<reference evidence="2" key="1">
    <citation type="journal article" date="2015" name="Nature">
        <title>Complex archaea that bridge the gap between prokaryotes and eukaryotes.</title>
        <authorList>
            <person name="Spang A."/>
            <person name="Saw J.H."/>
            <person name="Jorgensen S.L."/>
            <person name="Zaremba-Niedzwiedzka K."/>
            <person name="Martijn J."/>
            <person name="Lind A.E."/>
            <person name="van Eijk R."/>
            <person name="Schleper C."/>
            <person name="Guy L."/>
            <person name="Ettema T.J."/>
        </authorList>
    </citation>
    <scope>NUCLEOTIDE SEQUENCE</scope>
</reference>
<feature type="compositionally biased region" description="Low complexity" evidence="1">
    <location>
        <begin position="163"/>
        <end position="173"/>
    </location>
</feature>